<comment type="function">
    <text evidence="6">This protein binds specifically to 23S rRNA. It makes multiple contacts with different domains of the 23S rRNA in the assembled 50S subunit and ribosome.</text>
</comment>
<evidence type="ECO:0000256" key="6">
    <source>
        <dbReference type="RuleBase" id="RU004007"/>
    </source>
</evidence>
<evidence type="ECO:0000313" key="7">
    <source>
        <dbReference type="EMBL" id="HIK00485.1"/>
    </source>
</evidence>
<dbReference type="SUPFAM" id="SSF54843">
    <property type="entry name" value="Ribosomal protein L22"/>
    <property type="match status" value="1"/>
</dbReference>
<evidence type="ECO:0000256" key="5">
    <source>
        <dbReference type="RuleBase" id="RU004005"/>
    </source>
</evidence>
<gene>
    <name evidence="7" type="primary">rplV</name>
    <name evidence="7" type="ORF">H1016_03025</name>
</gene>
<comment type="similarity">
    <text evidence="1 5">Belongs to the universal ribosomal protein uL22 family.</text>
</comment>
<dbReference type="PANTHER" id="PTHR11593">
    <property type="entry name" value="60S RIBOSOMAL PROTEIN L17"/>
    <property type="match status" value="1"/>
</dbReference>
<sequence>MGDLRYAFQQKTEEKVVKVQGRDLRISPKESYEVANALRGMNVVKAKQLLQGAIELKTPIPFKRYNRSGVGHRKGHFGPGRFPVNTSREFLKLLNLLEANATFKGMNKEQLVLFHVATHKAASVRHFFKGSPHSTQVTHIEIVAKEQEVKEKQNKEVKHGS</sequence>
<comment type="caution">
    <text evidence="7">The sequence shown here is derived from an EMBL/GenBank/DDBJ whole genome shotgun (WGS) entry which is preliminary data.</text>
</comment>
<dbReference type="Pfam" id="PF00237">
    <property type="entry name" value="Ribosomal_L22"/>
    <property type="match status" value="1"/>
</dbReference>
<name>A0A832X642_9ARCH</name>
<evidence type="ECO:0000256" key="2">
    <source>
        <dbReference type="ARBA" id="ARBA00022980"/>
    </source>
</evidence>
<dbReference type="InterPro" id="IPR005721">
    <property type="entry name" value="Ribosomal_uL22_euk/arc"/>
</dbReference>
<dbReference type="Gene3D" id="3.90.470.10">
    <property type="entry name" value="Ribosomal protein L22/L17"/>
    <property type="match status" value="1"/>
</dbReference>
<dbReference type="NCBIfam" id="TIGR01038">
    <property type="entry name" value="uL22_arch_euk"/>
    <property type="match status" value="1"/>
</dbReference>
<dbReference type="InterPro" id="IPR036394">
    <property type="entry name" value="Ribosomal_uL22_sf"/>
</dbReference>
<dbReference type="AlphaFoldDB" id="A0A832X642"/>
<dbReference type="GO" id="GO:0002181">
    <property type="term" value="P:cytoplasmic translation"/>
    <property type="evidence" value="ECO:0007669"/>
    <property type="project" value="TreeGrafter"/>
</dbReference>
<accession>A0A832X642</accession>
<evidence type="ECO:0000256" key="1">
    <source>
        <dbReference type="ARBA" id="ARBA00009451"/>
    </source>
</evidence>
<dbReference type="GO" id="GO:0019843">
    <property type="term" value="F:rRNA binding"/>
    <property type="evidence" value="ECO:0007669"/>
    <property type="project" value="UniProtKB-KW"/>
</dbReference>
<proteinExistence type="inferred from homology"/>
<keyword evidence="2 5" id="KW-0689">Ribosomal protein</keyword>
<dbReference type="GO" id="GO:0022625">
    <property type="term" value="C:cytosolic large ribosomal subunit"/>
    <property type="evidence" value="ECO:0007669"/>
    <property type="project" value="UniProtKB-UniRule"/>
</dbReference>
<evidence type="ECO:0000256" key="4">
    <source>
        <dbReference type="NCBIfam" id="TIGR01038"/>
    </source>
</evidence>
<comment type="subunit">
    <text evidence="6">Part of the 50S ribosomal subunit.</text>
</comment>
<dbReference type="InterPro" id="IPR001063">
    <property type="entry name" value="Ribosomal_uL22"/>
</dbReference>
<evidence type="ECO:0000313" key="8">
    <source>
        <dbReference type="Proteomes" id="UP000646946"/>
    </source>
</evidence>
<keyword evidence="3 5" id="KW-0687">Ribonucleoprotein</keyword>
<dbReference type="Proteomes" id="UP000646946">
    <property type="component" value="Unassembled WGS sequence"/>
</dbReference>
<evidence type="ECO:0000256" key="3">
    <source>
        <dbReference type="ARBA" id="ARBA00023274"/>
    </source>
</evidence>
<dbReference type="PANTHER" id="PTHR11593:SF10">
    <property type="entry name" value="60S RIBOSOMAL PROTEIN L17"/>
    <property type="match status" value="1"/>
</dbReference>
<keyword evidence="6" id="KW-0699">rRNA-binding</keyword>
<keyword evidence="8" id="KW-1185">Reference proteome</keyword>
<reference evidence="7 8" key="1">
    <citation type="journal article" name="Nat. Commun.">
        <title>Undinarchaeota illuminate DPANN phylogeny and the impact of gene transfer on archaeal evolution.</title>
        <authorList>
            <person name="Dombrowski N."/>
            <person name="Williams T.A."/>
            <person name="Sun J."/>
            <person name="Woodcroft B.J."/>
            <person name="Lee J.H."/>
            <person name="Minh B.Q."/>
            <person name="Rinke C."/>
            <person name="Spang A."/>
        </authorList>
    </citation>
    <scope>NUCLEOTIDE SEQUENCE [LARGE SCALE GENOMIC DNA]</scope>
    <source>
        <strain evidence="7">MAG_bin1129</strain>
    </source>
</reference>
<protein>
    <recommendedName>
        <fullName evidence="4 6">50S ribosomal protein L22</fullName>
    </recommendedName>
</protein>
<keyword evidence="6" id="KW-0694">RNA-binding</keyword>
<dbReference type="EMBL" id="DVAB01000024">
    <property type="protein sequence ID" value="HIK00485.1"/>
    <property type="molecule type" value="Genomic_DNA"/>
</dbReference>
<dbReference type="GO" id="GO:0003735">
    <property type="term" value="F:structural constituent of ribosome"/>
    <property type="evidence" value="ECO:0007669"/>
    <property type="project" value="UniProtKB-UniRule"/>
</dbReference>
<organism evidence="7 8">
    <name type="scientific">Candidatus Naiadarchaeum limnaeum</name>
    <dbReference type="NCBI Taxonomy" id="2756139"/>
    <lineage>
        <taxon>Archaea</taxon>
        <taxon>Candidatus Undinarchaeota</taxon>
        <taxon>Candidatus Undinarchaeia</taxon>
        <taxon>Candidatus Naiadarchaeales</taxon>
        <taxon>Candidatus Naiadarchaeaceae</taxon>
        <taxon>Candidatus Naiadarchaeum</taxon>
    </lineage>
</organism>